<dbReference type="AlphaFoldDB" id="A0A0A9FPS6"/>
<protein>
    <submittedName>
        <fullName evidence="1">Uncharacterized protein</fullName>
    </submittedName>
</protein>
<accession>A0A0A9FPS6</accession>
<organism evidence="1">
    <name type="scientific">Arundo donax</name>
    <name type="common">Giant reed</name>
    <name type="synonym">Donax arundinaceus</name>
    <dbReference type="NCBI Taxonomy" id="35708"/>
    <lineage>
        <taxon>Eukaryota</taxon>
        <taxon>Viridiplantae</taxon>
        <taxon>Streptophyta</taxon>
        <taxon>Embryophyta</taxon>
        <taxon>Tracheophyta</taxon>
        <taxon>Spermatophyta</taxon>
        <taxon>Magnoliopsida</taxon>
        <taxon>Liliopsida</taxon>
        <taxon>Poales</taxon>
        <taxon>Poaceae</taxon>
        <taxon>PACMAD clade</taxon>
        <taxon>Arundinoideae</taxon>
        <taxon>Arundineae</taxon>
        <taxon>Arundo</taxon>
    </lineage>
</organism>
<name>A0A0A9FPS6_ARUDO</name>
<reference evidence="1" key="2">
    <citation type="journal article" date="2015" name="Data Brief">
        <title>Shoot transcriptome of the giant reed, Arundo donax.</title>
        <authorList>
            <person name="Barrero R.A."/>
            <person name="Guerrero F.D."/>
            <person name="Moolhuijzen P."/>
            <person name="Goolsby J.A."/>
            <person name="Tidwell J."/>
            <person name="Bellgard S.E."/>
            <person name="Bellgard M.I."/>
        </authorList>
    </citation>
    <scope>NUCLEOTIDE SEQUENCE</scope>
    <source>
        <tissue evidence="1">Shoot tissue taken approximately 20 cm above the soil surface</tissue>
    </source>
</reference>
<reference evidence="1" key="1">
    <citation type="submission" date="2014-09" db="EMBL/GenBank/DDBJ databases">
        <authorList>
            <person name="Magalhaes I.L.F."/>
            <person name="Oliveira U."/>
            <person name="Santos F.R."/>
            <person name="Vidigal T.H.D.A."/>
            <person name="Brescovit A.D."/>
            <person name="Santos A.J."/>
        </authorList>
    </citation>
    <scope>NUCLEOTIDE SEQUENCE</scope>
    <source>
        <tissue evidence="1">Shoot tissue taken approximately 20 cm above the soil surface</tissue>
    </source>
</reference>
<proteinExistence type="predicted"/>
<evidence type="ECO:0000313" key="1">
    <source>
        <dbReference type="EMBL" id="JAE13264.1"/>
    </source>
</evidence>
<sequence>MESGCSLFLLLFLLEVVGVSDMAVTISCFVVNALLVLRS</sequence>
<dbReference type="EMBL" id="GBRH01184632">
    <property type="protein sequence ID" value="JAE13264.1"/>
    <property type="molecule type" value="Transcribed_RNA"/>
</dbReference>